<feature type="region of interest" description="Disordered" evidence="9">
    <location>
        <begin position="798"/>
        <end position="830"/>
    </location>
</feature>
<keyword evidence="6" id="KW-0238">DNA-binding</keyword>
<gene>
    <name evidence="12" type="ORF">BVC80_1837g82</name>
</gene>
<evidence type="ECO:0000256" key="3">
    <source>
        <dbReference type="ARBA" id="ARBA00022771"/>
    </source>
</evidence>
<sequence length="941" mass="103746">MASKACMNVLCRATSPIEWRKGWDLRSGGFANLCDKCGFAYEQLVFCETFHLKESGWRECSSCGKRVHCGCIASKSLLELLDNGGVECVSCMKNPDHSSMPSDEKPNGFGATVINNVRELRSASMENKMDGDSIDMGKLLQMGKNMEGGEQNRLLQSLKNDSNGSLCRIKREQGIPSVAEAGCTSFSNFNQASIGSSEITKRDNSKEMLGVKSMHESLSQTCLSINLGAPSGTTTLALPLSGLVVEGRDLSKLPSAFQHGQRSRHLLPKPPKVGLGISSEATKDMLPQIRVARPPVEGRGRNQLLPRYWPRITEQELQQISGDSNSTIVPLFEKVLSASDAGRIGRLVLPKACAEAYFPPISQPEGLPLRIQDAKGKDWLFQFRFWPNNNSRMYVLEGVTPCIQSMQLQAGDTVTFSRIDPEGKLVMGFRKASNSVTLQDTQISAIANGALANTTFYSGVIENLPIISGYSGLLQSMKGSTDPHLTALSEHIHSADGDVSWRKTEKHGRRSNEGLQLQQLLVPEKKRSRNIGSKSKRLLMDSEAALELKLTWEEAQDLLRPPPSVEPSIVVIEDHEFEEYEVPPVFGKKTIFTSGTSGGQDQWAQCDSCFKWRKLPVEILLPPRWTCADNAWDPKRRLCSAPDDLSPKELENLLRLNMDFKKRRIAASDKATQEHQPSGLDTLATAAVLGENGGDPGTPSVATTTRHPRHRPGCTCIVCIQPPSGKGPKHKPTCTCNVCMTVKRRFKTLMMRKKKRQSEKEAEIAQRKYNMEISSKDEIEVESASRCILLPVDASENEGWQANESESGSQSKTQTEKDLESGKANQIDLNCDPDQRVSMMSLLQEASLPLETYLKQNGLRSLVVCEQQQQQQQANSSNSNPLSQAAANGESEGQAPPEDGCFASVVMERESEEELTNVTPHPQLLLVSTPHAVRFCVICIW</sequence>
<dbReference type="GO" id="GO:0008270">
    <property type="term" value="F:zinc ion binding"/>
    <property type="evidence" value="ECO:0007669"/>
    <property type="project" value="UniProtKB-KW"/>
</dbReference>
<evidence type="ECO:0000313" key="13">
    <source>
        <dbReference type="Proteomes" id="UP000195402"/>
    </source>
</evidence>
<dbReference type="Pfam" id="PF07496">
    <property type="entry name" value="zf-CW"/>
    <property type="match status" value="1"/>
</dbReference>
<evidence type="ECO:0000256" key="4">
    <source>
        <dbReference type="ARBA" id="ARBA00022833"/>
    </source>
</evidence>
<comment type="subcellular location">
    <subcellularLocation>
        <location evidence="1">Nucleus</location>
    </subcellularLocation>
</comment>
<evidence type="ECO:0000256" key="9">
    <source>
        <dbReference type="SAM" id="MobiDB-lite"/>
    </source>
</evidence>
<feature type="region of interest" description="Disordered" evidence="9">
    <location>
        <begin position="870"/>
        <end position="899"/>
    </location>
</feature>
<keyword evidence="7" id="KW-0804">Transcription</keyword>
<keyword evidence="2" id="KW-0479">Metal-binding</keyword>
<dbReference type="FunFam" id="2.40.330.10:FF:000006">
    <property type="entry name" value="B3 domain-containing transcription repressor VAL1"/>
    <property type="match status" value="1"/>
</dbReference>
<dbReference type="InterPro" id="IPR057743">
    <property type="entry name" value="Zfn_VAL1-3_N"/>
</dbReference>
<dbReference type="AlphaFoldDB" id="A0A200R3J0"/>
<dbReference type="PROSITE" id="PS51050">
    <property type="entry name" value="ZF_CW"/>
    <property type="match status" value="1"/>
</dbReference>
<comment type="caution">
    <text evidence="12">The sequence shown here is derived from an EMBL/GenBank/DDBJ whole genome shotgun (WGS) entry which is preliminary data.</text>
</comment>
<dbReference type="Pfam" id="PF02362">
    <property type="entry name" value="B3"/>
    <property type="match status" value="1"/>
</dbReference>
<dbReference type="GO" id="GO:0003677">
    <property type="term" value="F:DNA binding"/>
    <property type="evidence" value="ECO:0007669"/>
    <property type="project" value="UniProtKB-KW"/>
</dbReference>
<keyword evidence="5" id="KW-0805">Transcription regulation</keyword>
<evidence type="ECO:0000256" key="8">
    <source>
        <dbReference type="ARBA" id="ARBA00023242"/>
    </source>
</evidence>
<proteinExistence type="predicted"/>
<dbReference type="STRING" id="56857.A0A200R3J0"/>
<dbReference type="Gene3D" id="3.30.40.100">
    <property type="match status" value="1"/>
</dbReference>
<dbReference type="InterPro" id="IPR011124">
    <property type="entry name" value="Znf_CW"/>
</dbReference>
<dbReference type="GO" id="GO:0005634">
    <property type="term" value="C:nucleus"/>
    <property type="evidence" value="ECO:0007669"/>
    <property type="project" value="UniProtKB-SubCell"/>
</dbReference>
<evidence type="ECO:0000256" key="2">
    <source>
        <dbReference type="ARBA" id="ARBA00022723"/>
    </source>
</evidence>
<evidence type="ECO:0000259" key="10">
    <source>
        <dbReference type="PROSITE" id="PS50863"/>
    </source>
</evidence>
<evidence type="ECO:0000259" key="11">
    <source>
        <dbReference type="PROSITE" id="PS51050"/>
    </source>
</evidence>
<accession>A0A200R3J0</accession>
<dbReference type="PANTHER" id="PTHR46245">
    <property type="entry name" value="B3 DOMAIN-CONTAINING PROTEIN OS07G0563300"/>
    <property type="match status" value="1"/>
</dbReference>
<dbReference type="SUPFAM" id="SSF101936">
    <property type="entry name" value="DNA-binding pseudobarrel domain"/>
    <property type="match status" value="1"/>
</dbReference>
<organism evidence="12 13">
    <name type="scientific">Macleaya cordata</name>
    <name type="common">Five-seeded plume-poppy</name>
    <name type="synonym">Bocconia cordata</name>
    <dbReference type="NCBI Taxonomy" id="56857"/>
    <lineage>
        <taxon>Eukaryota</taxon>
        <taxon>Viridiplantae</taxon>
        <taxon>Streptophyta</taxon>
        <taxon>Embryophyta</taxon>
        <taxon>Tracheophyta</taxon>
        <taxon>Spermatophyta</taxon>
        <taxon>Magnoliopsida</taxon>
        <taxon>Ranunculales</taxon>
        <taxon>Papaveraceae</taxon>
        <taxon>Papaveroideae</taxon>
        <taxon>Macleaya</taxon>
    </lineage>
</organism>
<evidence type="ECO:0000256" key="6">
    <source>
        <dbReference type="ARBA" id="ARBA00023125"/>
    </source>
</evidence>
<dbReference type="PANTHER" id="PTHR46245:SF2">
    <property type="entry name" value="B3 DOMAIN-CONTAINING TRANSCRIPTION REPRESSOR VAL2"/>
    <property type="match status" value="1"/>
</dbReference>
<dbReference type="OrthoDB" id="757982at2759"/>
<dbReference type="InterPro" id="IPR015300">
    <property type="entry name" value="DNA-bd_pseudobarrel_sf"/>
</dbReference>
<feature type="domain" description="CW-type" evidence="11">
    <location>
        <begin position="597"/>
        <end position="647"/>
    </location>
</feature>
<reference evidence="12 13" key="1">
    <citation type="journal article" date="2017" name="Mol. Plant">
        <title>The Genome of Medicinal Plant Macleaya cordata Provides New Insights into Benzylisoquinoline Alkaloids Metabolism.</title>
        <authorList>
            <person name="Liu X."/>
            <person name="Liu Y."/>
            <person name="Huang P."/>
            <person name="Ma Y."/>
            <person name="Qing Z."/>
            <person name="Tang Q."/>
            <person name="Cao H."/>
            <person name="Cheng P."/>
            <person name="Zheng Y."/>
            <person name="Yuan Z."/>
            <person name="Zhou Y."/>
            <person name="Liu J."/>
            <person name="Tang Z."/>
            <person name="Zhuo Y."/>
            <person name="Zhang Y."/>
            <person name="Yu L."/>
            <person name="Huang J."/>
            <person name="Yang P."/>
            <person name="Peng Q."/>
            <person name="Zhang J."/>
            <person name="Jiang W."/>
            <person name="Zhang Z."/>
            <person name="Lin K."/>
            <person name="Ro D.K."/>
            <person name="Chen X."/>
            <person name="Xiong X."/>
            <person name="Shang Y."/>
            <person name="Huang S."/>
            <person name="Zeng J."/>
        </authorList>
    </citation>
    <scope>NUCLEOTIDE SEQUENCE [LARGE SCALE GENOMIC DNA]</scope>
    <source>
        <strain evidence="13">cv. BLH2017</strain>
        <tissue evidence="12">Root</tissue>
    </source>
</reference>
<keyword evidence="3" id="KW-0863">Zinc-finger</keyword>
<protein>
    <submittedName>
        <fullName evidence="12">B3 DNA binding domain</fullName>
    </submittedName>
</protein>
<dbReference type="Gene3D" id="2.40.330.10">
    <property type="entry name" value="DNA-binding pseudobarrel domain"/>
    <property type="match status" value="1"/>
</dbReference>
<evidence type="ECO:0000313" key="12">
    <source>
        <dbReference type="EMBL" id="OVA17284.1"/>
    </source>
</evidence>
<keyword evidence="4" id="KW-0862">Zinc</keyword>
<dbReference type="Proteomes" id="UP000195402">
    <property type="component" value="Unassembled WGS sequence"/>
</dbReference>
<dbReference type="PROSITE" id="PS50863">
    <property type="entry name" value="B3"/>
    <property type="match status" value="1"/>
</dbReference>
<dbReference type="FunCoup" id="A0A200R3J0">
    <property type="interactions" value="1919"/>
</dbReference>
<dbReference type="GO" id="GO:0006355">
    <property type="term" value="P:regulation of DNA-templated transcription"/>
    <property type="evidence" value="ECO:0007669"/>
    <property type="project" value="UniProtKB-ARBA"/>
</dbReference>
<dbReference type="Pfam" id="PF25813">
    <property type="entry name" value="zf_VAL1_N"/>
    <property type="match status" value="1"/>
</dbReference>
<feature type="domain" description="TF-B3" evidence="10">
    <location>
        <begin position="332"/>
        <end position="433"/>
    </location>
</feature>
<dbReference type="OMA" id="DQCSHSA"/>
<dbReference type="EMBL" id="MVGT01000438">
    <property type="protein sequence ID" value="OVA17284.1"/>
    <property type="molecule type" value="Genomic_DNA"/>
</dbReference>
<evidence type="ECO:0000256" key="5">
    <source>
        <dbReference type="ARBA" id="ARBA00023015"/>
    </source>
</evidence>
<keyword evidence="13" id="KW-1185">Reference proteome</keyword>
<dbReference type="InterPro" id="IPR003340">
    <property type="entry name" value="B3_DNA-bd"/>
</dbReference>
<dbReference type="CDD" id="cd10017">
    <property type="entry name" value="B3_DNA"/>
    <property type="match status" value="1"/>
</dbReference>
<evidence type="ECO:0000256" key="7">
    <source>
        <dbReference type="ARBA" id="ARBA00023163"/>
    </source>
</evidence>
<feature type="compositionally biased region" description="Low complexity" evidence="9">
    <location>
        <begin position="870"/>
        <end position="888"/>
    </location>
</feature>
<dbReference type="SMART" id="SM01019">
    <property type="entry name" value="B3"/>
    <property type="match status" value="1"/>
</dbReference>
<name>A0A200R3J0_MACCD</name>
<dbReference type="InParanoid" id="A0A200R3J0"/>
<evidence type="ECO:0000256" key="1">
    <source>
        <dbReference type="ARBA" id="ARBA00004123"/>
    </source>
</evidence>
<feature type="compositionally biased region" description="Polar residues" evidence="9">
    <location>
        <begin position="798"/>
        <end position="813"/>
    </location>
</feature>
<keyword evidence="8" id="KW-0539">Nucleus</keyword>